<dbReference type="InterPro" id="IPR002734">
    <property type="entry name" value="RibDG_C"/>
</dbReference>
<evidence type="ECO:0000259" key="1">
    <source>
        <dbReference type="Pfam" id="PF01872"/>
    </source>
</evidence>
<protein>
    <submittedName>
        <fullName evidence="3">Dihydrofolate reductase</fullName>
    </submittedName>
</protein>
<dbReference type="PANTHER" id="PTHR38011:SF11">
    <property type="entry name" value="2,5-DIAMINO-6-RIBOSYLAMINO-4(3H)-PYRIMIDINONE 5'-PHOSPHATE REDUCTASE"/>
    <property type="match status" value="1"/>
</dbReference>
<evidence type="ECO:0000313" key="3">
    <source>
        <dbReference type="EMBL" id="NOL44389.1"/>
    </source>
</evidence>
<evidence type="ECO:0000313" key="4">
    <source>
        <dbReference type="Proteomes" id="UP000534306"/>
    </source>
</evidence>
<dbReference type="RefSeq" id="WP_171677627.1">
    <property type="nucleotide sequence ID" value="NZ_BAAAGT010000009.1"/>
</dbReference>
<name>A0A7Y4P3Q1_9ACTN</name>
<evidence type="ECO:0000313" key="2">
    <source>
        <dbReference type="EMBL" id="MBB6571746.1"/>
    </source>
</evidence>
<accession>A0A7Y4P3Q1</accession>
<sequence length="177" mass="18571">MAKFLYSVTMSADGFIAGPGGDMQWMRPYLGANAELDALVPQIGAILAGRRSHDGDDPHKGQPGEGEAFGGGWDGPEFVLTHRIPANPNPWVTFVDQLPTAITAAAEAAGDKYVNVIGADVARQCLEAGALDEVLLIVAPVFLGAGTRVFAGAGPVRLARRRVTEAASGTNLWFDVL</sequence>
<reference evidence="2 5" key="2">
    <citation type="submission" date="2020-08" db="EMBL/GenBank/DDBJ databases">
        <title>Sequencing the genomes of 1000 actinobacteria strains.</title>
        <authorList>
            <person name="Klenk H.-P."/>
        </authorList>
    </citation>
    <scope>NUCLEOTIDE SEQUENCE [LARGE SCALE GENOMIC DNA]</scope>
    <source>
        <strain evidence="2 5">DSM 15626</strain>
    </source>
</reference>
<dbReference type="EMBL" id="JABJRC010000008">
    <property type="protein sequence ID" value="NOL44389.1"/>
    <property type="molecule type" value="Genomic_DNA"/>
</dbReference>
<proteinExistence type="predicted"/>
<dbReference type="GO" id="GO:0008703">
    <property type="term" value="F:5-amino-6-(5-phosphoribosylamino)uracil reductase activity"/>
    <property type="evidence" value="ECO:0007669"/>
    <property type="project" value="InterPro"/>
</dbReference>
<dbReference type="EMBL" id="JACHKF010000001">
    <property type="protein sequence ID" value="MBB6571746.1"/>
    <property type="molecule type" value="Genomic_DNA"/>
</dbReference>
<dbReference type="SUPFAM" id="SSF53597">
    <property type="entry name" value="Dihydrofolate reductase-like"/>
    <property type="match status" value="1"/>
</dbReference>
<dbReference type="Proteomes" id="UP000534306">
    <property type="component" value="Unassembled WGS sequence"/>
</dbReference>
<evidence type="ECO:0000313" key="5">
    <source>
        <dbReference type="Proteomes" id="UP000553957"/>
    </source>
</evidence>
<dbReference type="InterPro" id="IPR050765">
    <property type="entry name" value="Riboflavin_Biosynth_HTPR"/>
</dbReference>
<dbReference type="Gene3D" id="3.40.430.10">
    <property type="entry name" value="Dihydrofolate Reductase, subunit A"/>
    <property type="match status" value="1"/>
</dbReference>
<dbReference type="AlphaFoldDB" id="A0A7Y4P3Q1"/>
<organism evidence="3 4">
    <name type="scientific">Kribbella sandramycini</name>
    <dbReference type="NCBI Taxonomy" id="60450"/>
    <lineage>
        <taxon>Bacteria</taxon>
        <taxon>Bacillati</taxon>
        <taxon>Actinomycetota</taxon>
        <taxon>Actinomycetes</taxon>
        <taxon>Propionibacteriales</taxon>
        <taxon>Kribbellaceae</taxon>
        <taxon>Kribbella</taxon>
    </lineage>
</organism>
<dbReference type="GO" id="GO:0009231">
    <property type="term" value="P:riboflavin biosynthetic process"/>
    <property type="evidence" value="ECO:0007669"/>
    <property type="project" value="InterPro"/>
</dbReference>
<gene>
    <name evidence="2" type="ORF">HNR71_007383</name>
    <name evidence="3" type="ORF">HPO96_29495</name>
</gene>
<comment type="caution">
    <text evidence="3">The sequence shown here is derived from an EMBL/GenBank/DDBJ whole genome shotgun (WGS) entry which is preliminary data.</text>
</comment>
<feature type="domain" description="Bacterial bifunctional deaminase-reductase C-terminal" evidence="1">
    <location>
        <begin position="6"/>
        <end position="165"/>
    </location>
</feature>
<keyword evidence="4" id="KW-1185">Reference proteome</keyword>
<dbReference type="PANTHER" id="PTHR38011">
    <property type="entry name" value="DIHYDROFOLATE REDUCTASE FAMILY PROTEIN (AFU_ORTHOLOGUE AFUA_8G06820)"/>
    <property type="match status" value="1"/>
</dbReference>
<dbReference type="Proteomes" id="UP000553957">
    <property type="component" value="Unassembled WGS sequence"/>
</dbReference>
<reference evidence="3 4" key="1">
    <citation type="submission" date="2020-05" db="EMBL/GenBank/DDBJ databases">
        <title>Genome sequence of Kribbella sandramycini ATCC 39419.</title>
        <authorList>
            <person name="Maclea K.S."/>
            <person name="Fair J.L."/>
        </authorList>
    </citation>
    <scope>NUCLEOTIDE SEQUENCE [LARGE SCALE GENOMIC DNA]</scope>
    <source>
        <strain evidence="3 4">ATCC 39419</strain>
    </source>
</reference>
<dbReference type="Pfam" id="PF01872">
    <property type="entry name" value="RibD_C"/>
    <property type="match status" value="1"/>
</dbReference>
<dbReference type="InterPro" id="IPR024072">
    <property type="entry name" value="DHFR-like_dom_sf"/>
</dbReference>